<dbReference type="NCBIfam" id="TIGR02532">
    <property type="entry name" value="IV_pilin_GFxxxE"/>
    <property type="match status" value="1"/>
</dbReference>
<comment type="caution">
    <text evidence="2">The sequence shown here is derived from an EMBL/GenBank/DDBJ whole genome shotgun (WGS) entry which is preliminary data.</text>
</comment>
<sequence>MKRIFTLIELLVVIAIIAIVVASKAGFFLQFSAIFAFKAL</sequence>
<feature type="transmembrane region" description="Helical" evidence="1">
    <location>
        <begin position="7"/>
        <end position="37"/>
    </location>
</feature>
<name>A0A848ANT6_9BACT</name>
<dbReference type="RefSeq" id="WP_168961554.1">
    <property type="nucleotide sequence ID" value="NZ_JABAEW010000004.1"/>
</dbReference>
<accession>A0A848ANT6</accession>
<gene>
    <name evidence="2" type="ORF">HF882_03045</name>
</gene>
<dbReference type="InterPro" id="IPR045584">
    <property type="entry name" value="Pilin-like"/>
</dbReference>
<dbReference type="AlphaFoldDB" id="A0A848ANT6"/>
<evidence type="ECO:0000256" key="1">
    <source>
        <dbReference type="SAM" id="Phobius"/>
    </source>
</evidence>
<evidence type="ECO:0000313" key="3">
    <source>
        <dbReference type="Proteomes" id="UP000576225"/>
    </source>
</evidence>
<keyword evidence="1" id="KW-0472">Membrane</keyword>
<reference evidence="2 3" key="1">
    <citation type="submission" date="2020-04" db="EMBL/GenBank/DDBJ databases">
        <authorList>
            <person name="Hitch T.C.A."/>
            <person name="Wylensek D."/>
            <person name="Clavel T."/>
        </authorList>
    </citation>
    <scope>NUCLEOTIDE SEQUENCE [LARGE SCALE GENOMIC DNA]</scope>
    <source>
        <strain evidence="2 3">COR2-253-APC-1A</strain>
    </source>
</reference>
<dbReference type="Pfam" id="PF07963">
    <property type="entry name" value="N_methyl"/>
    <property type="match status" value="1"/>
</dbReference>
<proteinExistence type="predicted"/>
<keyword evidence="1" id="KW-1133">Transmembrane helix</keyword>
<dbReference type="Proteomes" id="UP000576225">
    <property type="component" value="Unassembled WGS sequence"/>
</dbReference>
<dbReference type="EMBL" id="JABAEW010000004">
    <property type="protein sequence ID" value="NMD85554.1"/>
    <property type="molecule type" value="Genomic_DNA"/>
</dbReference>
<organism evidence="2 3">
    <name type="scientific">Victivallis vadensis</name>
    <dbReference type="NCBI Taxonomy" id="172901"/>
    <lineage>
        <taxon>Bacteria</taxon>
        <taxon>Pseudomonadati</taxon>
        <taxon>Lentisphaerota</taxon>
        <taxon>Lentisphaeria</taxon>
        <taxon>Victivallales</taxon>
        <taxon>Victivallaceae</taxon>
        <taxon>Victivallis</taxon>
    </lineage>
</organism>
<dbReference type="SUPFAM" id="SSF54523">
    <property type="entry name" value="Pili subunits"/>
    <property type="match status" value="1"/>
</dbReference>
<evidence type="ECO:0000313" key="2">
    <source>
        <dbReference type="EMBL" id="NMD85554.1"/>
    </source>
</evidence>
<protein>
    <submittedName>
        <fullName evidence="2">Prepilin-type N-terminal cleavage/methylation domain-containing protein</fullName>
    </submittedName>
</protein>
<dbReference type="InterPro" id="IPR012902">
    <property type="entry name" value="N_methyl_site"/>
</dbReference>
<keyword evidence="1" id="KW-0812">Transmembrane</keyword>
<dbReference type="Gene3D" id="3.30.700.10">
    <property type="entry name" value="Glycoprotein, Type 4 Pilin"/>
    <property type="match status" value="1"/>
</dbReference>